<evidence type="ECO:0000256" key="5">
    <source>
        <dbReference type="ARBA" id="ARBA00022840"/>
    </source>
</evidence>
<dbReference type="InterPro" id="IPR002288">
    <property type="entry name" value="DNA_gyrase_B_C"/>
</dbReference>
<keyword evidence="6 10" id="KW-0460">Magnesium</keyword>
<protein>
    <recommendedName>
        <fullName evidence="10">DNA gyrase subunit B</fullName>
        <ecNumber evidence="10">5.6.2.2</ecNumber>
    </recommendedName>
</protein>
<comment type="function">
    <text evidence="10">A type II topoisomerase that negatively supercoils closed circular double-stranded (ds) DNA in an ATP-dependent manner to modulate DNA topology and maintain chromosomes in an underwound state. Negative supercoiling favors strand separation, and DNA replication, transcription, recombination and repair, all of which involve strand separation. Also able to catalyze the interconversion of other topological isomers of dsDNA rings, including catenanes and knotted rings. Type II topoisomerases break and join 2 DNA strands simultaneously in an ATP-dependent manner.</text>
</comment>
<dbReference type="NCBIfam" id="TIGR01059">
    <property type="entry name" value="gyrB"/>
    <property type="match status" value="1"/>
</dbReference>
<dbReference type="NCBIfam" id="NF011501">
    <property type="entry name" value="PRK14939.1"/>
    <property type="match status" value="1"/>
</dbReference>
<proteinExistence type="inferred from homology"/>
<dbReference type="GO" id="GO:0034335">
    <property type="term" value="F:DNA negative supercoiling activity"/>
    <property type="evidence" value="ECO:0007669"/>
    <property type="project" value="UniProtKB-ARBA"/>
</dbReference>
<dbReference type="HAMAP" id="MF_01898">
    <property type="entry name" value="GyrB"/>
    <property type="match status" value="1"/>
</dbReference>
<dbReference type="EMBL" id="CP036402">
    <property type="protein sequence ID" value="QBI19995.1"/>
    <property type="molecule type" value="Genomic_DNA"/>
</dbReference>
<evidence type="ECO:0000256" key="10">
    <source>
        <dbReference type="HAMAP-Rule" id="MF_01898"/>
    </source>
</evidence>
<organism evidence="13 14">
    <name type="scientific">Egibacter rhizosphaerae</name>
    <dbReference type="NCBI Taxonomy" id="1670831"/>
    <lineage>
        <taxon>Bacteria</taxon>
        <taxon>Bacillati</taxon>
        <taxon>Actinomycetota</taxon>
        <taxon>Nitriliruptoria</taxon>
        <taxon>Egibacterales</taxon>
        <taxon>Egibacteraceae</taxon>
        <taxon>Egibacter</taxon>
    </lineage>
</organism>
<dbReference type="PRINTS" id="PR00418">
    <property type="entry name" value="TPI2FAMILY"/>
</dbReference>
<reference evidence="13 14" key="1">
    <citation type="submission" date="2019-01" db="EMBL/GenBank/DDBJ databases">
        <title>Egibacter rhizosphaerae EGI 80759T.</title>
        <authorList>
            <person name="Chen D.-D."/>
            <person name="Tian Y."/>
            <person name="Jiao J.-Y."/>
            <person name="Zhang X.-T."/>
            <person name="Zhang Y.-G."/>
            <person name="Zhang Y."/>
            <person name="Xiao M."/>
            <person name="Shu W.-S."/>
            <person name="Li W.-J."/>
        </authorList>
    </citation>
    <scope>NUCLEOTIDE SEQUENCE [LARGE SCALE GENOMIC DNA]</scope>
    <source>
        <strain evidence="13 14">EGI 80759</strain>
    </source>
</reference>
<dbReference type="FunFam" id="3.40.50.670:FF:000002">
    <property type="entry name" value="DNA gyrase subunit B"/>
    <property type="match status" value="1"/>
</dbReference>
<dbReference type="Pfam" id="PF02518">
    <property type="entry name" value="HATPase_c"/>
    <property type="match status" value="1"/>
</dbReference>
<dbReference type="Proteomes" id="UP000291469">
    <property type="component" value="Chromosome"/>
</dbReference>
<dbReference type="Pfam" id="PF01751">
    <property type="entry name" value="Toprim"/>
    <property type="match status" value="1"/>
</dbReference>
<feature type="binding site" evidence="10">
    <location>
        <position position="532"/>
    </location>
    <ligand>
        <name>Mg(2+)</name>
        <dbReference type="ChEBI" id="CHEBI:18420"/>
        <label>2</label>
    </ligand>
</feature>
<feature type="binding site" evidence="10">
    <location>
        <position position="530"/>
    </location>
    <ligand>
        <name>Mg(2+)</name>
        <dbReference type="ChEBI" id="CHEBI:18420"/>
        <label>2</label>
    </ligand>
</feature>
<dbReference type="FunFam" id="3.30.565.10:FF:000002">
    <property type="entry name" value="DNA gyrase subunit B"/>
    <property type="match status" value="1"/>
</dbReference>
<feature type="binding site" evidence="10">
    <location>
        <position position="530"/>
    </location>
    <ligand>
        <name>Mg(2+)</name>
        <dbReference type="ChEBI" id="CHEBI:18420"/>
        <label>1</label>
        <note>catalytic</note>
    </ligand>
</feature>
<keyword evidence="10" id="KW-0963">Cytoplasm</keyword>
<evidence type="ECO:0000256" key="6">
    <source>
        <dbReference type="ARBA" id="ARBA00022842"/>
    </source>
</evidence>
<keyword evidence="8" id="KW-0238">DNA-binding</keyword>
<gene>
    <name evidence="10 13" type="primary">gyrB</name>
    <name evidence="13" type="ORF">ER308_10790</name>
</gene>
<evidence type="ECO:0000256" key="11">
    <source>
        <dbReference type="SAM" id="MobiDB-lite"/>
    </source>
</evidence>
<dbReference type="Gene3D" id="3.30.565.10">
    <property type="entry name" value="Histidine kinase-like ATPase, C-terminal domain"/>
    <property type="match status" value="1"/>
</dbReference>
<accession>A0A411YFH5</accession>
<feature type="binding site" evidence="10">
    <location>
        <position position="457"/>
    </location>
    <ligand>
        <name>Mg(2+)</name>
        <dbReference type="ChEBI" id="CHEBI:18420"/>
        <label>1</label>
        <note>catalytic</note>
    </ligand>
</feature>
<dbReference type="InterPro" id="IPR034160">
    <property type="entry name" value="TOPRIM_GyrB"/>
</dbReference>
<dbReference type="GO" id="GO:0005524">
    <property type="term" value="F:ATP binding"/>
    <property type="evidence" value="ECO:0007669"/>
    <property type="project" value="UniProtKB-UniRule"/>
</dbReference>
<dbReference type="OrthoDB" id="9802808at2"/>
<dbReference type="CDD" id="cd00822">
    <property type="entry name" value="TopoII_Trans_DNA_gyrase"/>
    <property type="match status" value="1"/>
</dbReference>
<dbReference type="EC" id="5.6.2.2" evidence="10"/>
<feature type="site" description="Interaction with DNA" evidence="10">
    <location>
        <position position="482"/>
    </location>
</feature>
<evidence type="ECO:0000256" key="8">
    <source>
        <dbReference type="ARBA" id="ARBA00023125"/>
    </source>
</evidence>
<dbReference type="InterPro" id="IPR013506">
    <property type="entry name" value="Topo_IIA_bsu_dom2"/>
</dbReference>
<dbReference type="GO" id="GO:0005737">
    <property type="term" value="C:cytoplasm"/>
    <property type="evidence" value="ECO:0007669"/>
    <property type="project" value="UniProtKB-SubCell"/>
</dbReference>
<dbReference type="PRINTS" id="PR01159">
    <property type="entry name" value="DNAGYRASEB"/>
</dbReference>
<evidence type="ECO:0000256" key="1">
    <source>
        <dbReference type="ARBA" id="ARBA00000185"/>
    </source>
</evidence>
<keyword evidence="5 10" id="KW-0067">ATP-binding</keyword>
<dbReference type="PANTHER" id="PTHR45866:SF1">
    <property type="entry name" value="DNA GYRASE SUBUNIT B, MITOCHONDRIAL"/>
    <property type="match status" value="1"/>
</dbReference>
<dbReference type="KEGG" id="erz:ER308_10790"/>
<comment type="cofactor">
    <cofactor evidence="10">
        <name>Mg(2+)</name>
        <dbReference type="ChEBI" id="CHEBI:18420"/>
    </cofactor>
    <cofactor evidence="10">
        <name>Mn(2+)</name>
        <dbReference type="ChEBI" id="CHEBI:29035"/>
    </cofactor>
    <cofactor evidence="10">
        <name>Ca(2+)</name>
        <dbReference type="ChEBI" id="CHEBI:29108"/>
    </cofactor>
    <text evidence="10">Binds two Mg(2+) per subunit. The magnesium ions form salt bridges with both the protein and the DNA. Can also accept other divalent metal cations, such as Mn(2+) or Ca(2+).</text>
</comment>
<dbReference type="GO" id="GO:0003677">
    <property type="term" value="F:DNA binding"/>
    <property type="evidence" value="ECO:0007669"/>
    <property type="project" value="UniProtKB-KW"/>
</dbReference>
<dbReference type="AlphaFoldDB" id="A0A411YFH5"/>
<dbReference type="InterPro" id="IPR013759">
    <property type="entry name" value="Topo_IIA_B_C"/>
</dbReference>
<dbReference type="InterPro" id="IPR020568">
    <property type="entry name" value="Ribosomal_Su5_D2-typ_SF"/>
</dbReference>
<dbReference type="GO" id="GO:0006265">
    <property type="term" value="P:DNA topological change"/>
    <property type="evidence" value="ECO:0007669"/>
    <property type="project" value="UniProtKB-UniRule"/>
</dbReference>
<dbReference type="SMART" id="SM00387">
    <property type="entry name" value="HATPase_c"/>
    <property type="match status" value="1"/>
</dbReference>
<evidence type="ECO:0000256" key="7">
    <source>
        <dbReference type="ARBA" id="ARBA00023029"/>
    </source>
</evidence>
<evidence type="ECO:0000259" key="12">
    <source>
        <dbReference type="PROSITE" id="PS50880"/>
    </source>
</evidence>
<feature type="region of interest" description="Disordered" evidence="11">
    <location>
        <begin position="213"/>
        <end position="235"/>
    </location>
</feature>
<dbReference type="Gene3D" id="3.30.230.10">
    <property type="match status" value="1"/>
</dbReference>
<feature type="site" description="Interaction with DNA" evidence="10">
    <location>
        <position position="485"/>
    </location>
</feature>
<dbReference type="SUPFAM" id="SSF55874">
    <property type="entry name" value="ATPase domain of HSP90 chaperone/DNA topoisomerase II/histidine kinase"/>
    <property type="match status" value="1"/>
</dbReference>
<dbReference type="FunFam" id="3.30.230.10:FF:000005">
    <property type="entry name" value="DNA gyrase subunit B"/>
    <property type="match status" value="1"/>
</dbReference>
<dbReference type="InterPro" id="IPR003594">
    <property type="entry name" value="HATPase_dom"/>
</dbReference>
<keyword evidence="3 10" id="KW-0479">Metal-binding</keyword>
<dbReference type="SMART" id="SM00433">
    <property type="entry name" value="TOP2c"/>
    <property type="match status" value="1"/>
</dbReference>
<evidence type="ECO:0000256" key="4">
    <source>
        <dbReference type="ARBA" id="ARBA00022741"/>
    </source>
</evidence>
<keyword evidence="4 10" id="KW-0547">Nucleotide-binding</keyword>
<sequence length="675" mass="74560">MSASEYGASDITVLEGLEAVRLRPGMYIGSTGSRGLHHLIYEVVDNSVDEAMAGRCSRIEIRLLADGGARVSDDGRGIPVEEHSQGRSALEVVLTVLHAGGKFDNKSYAVSGGLHGVGVSVVNALSSELLAEVYRDDRAYRQTYRQGLPAGPIEDMGPTPAREDGVTLTGTTITFWPDPEIFESTEFHWDTITTRFRETAFLTAGLEIHIVDERPREPDPDGTTGELEAGESVPEPRELTYRYDGGLRDFVAHLNASREALHPEIVHFSNAEESERGPQEVEIALQWNTSYNDSIHTFANTINTQEGGTHEEGFKKALTSVVNRQARDLGIIGNKGKEKDLTLTGEDIREGLTAIISVKLSDPQFEGQTKTKLGNTEVRSFVERTSHERLRDWFAEHPNEARAIVNKAVQGARARLAARQARELTRRRGFLDSAGLPGKLADCQLSDPEATELFVVEGDSAGGSSKMARDRATQAILPIRGKILNVEKARLGKILENKEIQALITAIGTGIGEDFDLAKARYHKIVMLMDADVDGAHIRTLVLTFLFRHMRELIDAGYVYIAQPPLYQIQPKGAKSKDKVRYAFSDAERDRVIAEMRNGDGSRQIQVARFKGLGEMEPEELWETTMDPSSRIMLQVGMEDAAVADALFSTLMGDDVEARREFIIQNAKDVRFLDV</sequence>
<evidence type="ECO:0000256" key="3">
    <source>
        <dbReference type="ARBA" id="ARBA00022723"/>
    </source>
</evidence>
<keyword evidence="14" id="KW-1185">Reference proteome</keyword>
<dbReference type="PANTHER" id="PTHR45866">
    <property type="entry name" value="DNA GYRASE/TOPOISOMERASE SUBUNIT B"/>
    <property type="match status" value="1"/>
</dbReference>
<dbReference type="GO" id="GO:0006261">
    <property type="term" value="P:DNA-templated DNA replication"/>
    <property type="evidence" value="ECO:0007669"/>
    <property type="project" value="UniProtKB-UniRule"/>
</dbReference>
<dbReference type="GO" id="GO:0005694">
    <property type="term" value="C:chromosome"/>
    <property type="evidence" value="ECO:0007669"/>
    <property type="project" value="InterPro"/>
</dbReference>
<dbReference type="InterPro" id="IPR001241">
    <property type="entry name" value="Topo_IIA"/>
</dbReference>
<feature type="domain" description="Toprim" evidence="12">
    <location>
        <begin position="451"/>
        <end position="565"/>
    </location>
</feature>
<dbReference type="Pfam" id="PF00986">
    <property type="entry name" value="DNA_gyraseB_C"/>
    <property type="match status" value="1"/>
</dbReference>
<dbReference type="InterPro" id="IPR013760">
    <property type="entry name" value="Topo_IIA-like_dom_sf"/>
</dbReference>
<dbReference type="GO" id="GO:0046872">
    <property type="term" value="F:metal ion binding"/>
    <property type="evidence" value="ECO:0007669"/>
    <property type="project" value="UniProtKB-KW"/>
</dbReference>
<dbReference type="PROSITE" id="PS00177">
    <property type="entry name" value="TOPOISOMERASE_II"/>
    <property type="match status" value="1"/>
</dbReference>
<keyword evidence="9 10" id="KW-0413">Isomerase</keyword>
<dbReference type="InterPro" id="IPR018522">
    <property type="entry name" value="TopoIIA_CS"/>
</dbReference>
<dbReference type="InterPro" id="IPR006171">
    <property type="entry name" value="TOPRIM_dom"/>
</dbReference>
<dbReference type="SUPFAM" id="SSF56719">
    <property type="entry name" value="Type II DNA topoisomerase"/>
    <property type="match status" value="1"/>
</dbReference>
<dbReference type="PROSITE" id="PS50880">
    <property type="entry name" value="TOPRIM"/>
    <property type="match status" value="1"/>
</dbReference>
<dbReference type="RefSeq" id="WP_131154992.1">
    <property type="nucleotide sequence ID" value="NZ_CP036402.1"/>
</dbReference>
<comment type="miscellaneous">
    <text evidence="10">Few gyrases are as efficient as E.coli at forming negative supercoils. Not all organisms have 2 type II topoisomerases; in organisms with a single type II topoisomerase this enzyme also has to decatenate newly replicated chromosomes.</text>
</comment>
<evidence type="ECO:0000256" key="2">
    <source>
        <dbReference type="ARBA" id="ARBA00010708"/>
    </source>
</evidence>
<comment type="subcellular location">
    <subcellularLocation>
        <location evidence="10">Cytoplasm</location>
    </subcellularLocation>
</comment>
<dbReference type="InterPro" id="IPR036890">
    <property type="entry name" value="HATPase_C_sf"/>
</dbReference>
<evidence type="ECO:0000313" key="13">
    <source>
        <dbReference type="EMBL" id="QBI19995.1"/>
    </source>
</evidence>
<dbReference type="CDD" id="cd03366">
    <property type="entry name" value="TOPRIM_TopoIIA_GyrB"/>
    <property type="match status" value="1"/>
</dbReference>
<dbReference type="InterPro" id="IPR000565">
    <property type="entry name" value="Topo_IIA_B"/>
</dbReference>
<comment type="subunit">
    <text evidence="10">Heterotetramer, composed of two GyrA and two GyrB chains. In the heterotetramer, GyrA contains the active site tyrosine that forms a transient covalent intermediate with DNA, while GyrB binds cofactors and catalyzes ATP hydrolysis.</text>
</comment>
<dbReference type="CDD" id="cd16928">
    <property type="entry name" value="HATPase_GyrB-like"/>
    <property type="match status" value="1"/>
</dbReference>
<dbReference type="Pfam" id="PF00204">
    <property type="entry name" value="DNA_gyraseB"/>
    <property type="match status" value="1"/>
</dbReference>
<name>A0A411YFH5_9ACTN</name>
<dbReference type="Gene3D" id="3.40.50.670">
    <property type="match status" value="1"/>
</dbReference>
<evidence type="ECO:0000256" key="9">
    <source>
        <dbReference type="ARBA" id="ARBA00023235"/>
    </source>
</evidence>
<comment type="catalytic activity">
    <reaction evidence="1 10">
        <text>ATP-dependent breakage, passage and rejoining of double-stranded DNA.</text>
        <dbReference type="EC" id="5.6.2.2"/>
    </reaction>
</comment>
<dbReference type="NCBIfam" id="NF004189">
    <property type="entry name" value="PRK05644.1"/>
    <property type="match status" value="1"/>
</dbReference>
<dbReference type="InterPro" id="IPR011557">
    <property type="entry name" value="GyrB"/>
</dbReference>
<dbReference type="InterPro" id="IPR014721">
    <property type="entry name" value="Ribsml_uS5_D2-typ_fold_subgr"/>
</dbReference>
<keyword evidence="7 10" id="KW-0799">Topoisomerase</keyword>
<evidence type="ECO:0000313" key="14">
    <source>
        <dbReference type="Proteomes" id="UP000291469"/>
    </source>
</evidence>
<comment type="similarity">
    <text evidence="2 10">Belongs to the type II topoisomerase GyrB family.</text>
</comment>
<dbReference type="SUPFAM" id="SSF54211">
    <property type="entry name" value="Ribosomal protein S5 domain 2-like"/>
    <property type="match status" value="1"/>
</dbReference>